<proteinExistence type="predicted"/>
<dbReference type="AlphaFoldDB" id="A0AAX2I8W4"/>
<dbReference type="InterPro" id="IPR000073">
    <property type="entry name" value="AB_hydrolase_1"/>
</dbReference>
<dbReference type="EMBL" id="UAVP01000003">
    <property type="protein sequence ID" value="SQA74770.1"/>
    <property type="molecule type" value="Genomic_DNA"/>
</dbReference>
<dbReference type="Gene3D" id="3.40.50.1820">
    <property type="entry name" value="alpha/beta hydrolase"/>
    <property type="match status" value="1"/>
</dbReference>
<dbReference type="GO" id="GO:0009086">
    <property type="term" value="P:methionine biosynthetic process"/>
    <property type="evidence" value="ECO:0007669"/>
    <property type="project" value="TreeGrafter"/>
</dbReference>
<name>A0AAX2I8W4_CAPSP</name>
<dbReference type="InterPro" id="IPR008220">
    <property type="entry name" value="HAT_MetX-like"/>
</dbReference>
<dbReference type="Proteomes" id="UP000217301">
    <property type="component" value="Chromosome"/>
</dbReference>
<protein>
    <submittedName>
        <fullName evidence="5">Homoserine O-acetyltransferase</fullName>
        <ecNumber evidence="5">2.3.1.31</ecNumber>
    </submittedName>
    <submittedName>
        <fullName evidence="4">Homoserine acetyltransferase</fullName>
    </submittedName>
</protein>
<dbReference type="GO" id="GO:0009092">
    <property type="term" value="P:homoserine metabolic process"/>
    <property type="evidence" value="ECO:0007669"/>
    <property type="project" value="TreeGrafter"/>
</dbReference>
<dbReference type="EMBL" id="CP022385">
    <property type="protein sequence ID" value="ATA85136.1"/>
    <property type="molecule type" value="Genomic_DNA"/>
</dbReference>
<reference evidence="5 7" key="3">
    <citation type="submission" date="2018-06" db="EMBL/GenBank/DDBJ databases">
        <authorList>
            <consortium name="Pathogen Informatics"/>
            <person name="Doyle S."/>
        </authorList>
    </citation>
    <scope>NUCLEOTIDE SEQUENCE [LARGE SCALE GENOMIC DNA]</scope>
    <source>
        <strain evidence="5 7">NCTC11653</strain>
    </source>
</reference>
<feature type="active site" evidence="2">
    <location>
        <position position="305"/>
    </location>
</feature>
<evidence type="ECO:0000313" key="6">
    <source>
        <dbReference type="Proteomes" id="UP000217301"/>
    </source>
</evidence>
<organism evidence="5 7">
    <name type="scientific">Capnocytophaga sputigena</name>
    <dbReference type="NCBI Taxonomy" id="1019"/>
    <lineage>
        <taxon>Bacteria</taxon>
        <taxon>Pseudomonadati</taxon>
        <taxon>Bacteroidota</taxon>
        <taxon>Flavobacteriia</taxon>
        <taxon>Flavobacteriales</taxon>
        <taxon>Flavobacteriaceae</taxon>
        <taxon>Capnocytophaga</taxon>
    </lineage>
</organism>
<accession>A0AAX2I8W4</accession>
<reference evidence="4" key="1">
    <citation type="journal article" date="2017" name="Genome Announc.">
        <title>Twelve Complete Reference Genomes of Clinical Isolates in the Capnocytophaga Genus.</title>
        <authorList>
            <person name="Villarma A."/>
            <person name="Gulvik C.A."/>
            <person name="Rowe L.A."/>
            <person name="Sheth M."/>
            <person name="Juieng P."/>
            <person name="Nicholson A.C."/>
            <person name="Loparev V.N."/>
            <person name="McQuiston J.R."/>
        </authorList>
    </citation>
    <scope>NUCLEOTIDE SEQUENCE</scope>
    <source>
        <strain evidence="4">KC1668</strain>
    </source>
</reference>
<dbReference type="PIRSF" id="PIRSF000443">
    <property type="entry name" value="Homoser_Ac_trans"/>
    <property type="match status" value="1"/>
</dbReference>
<evidence type="ECO:0000256" key="2">
    <source>
        <dbReference type="PIRSR" id="PIRSR000443-1"/>
    </source>
</evidence>
<dbReference type="GO" id="GO:0004414">
    <property type="term" value="F:homoserine O-acetyltransferase activity"/>
    <property type="evidence" value="ECO:0007669"/>
    <property type="project" value="UniProtKB-EC"/>
</dbReference>
<evidence type="ECO:0000313" key="4">
    <source>
        <dbReference type="EMBL" id="ATA85136.1"/>
    </source>
</evidence>
<keyword evidence="1 5" id="KW-0808">Transferase</keyword>
<feature type="domain" description="AB hydrolase-1" evidence="3">
    <location>
        <begin position="38"/>
        <end position="158"/>
    </location>
</feature>
<dbReference type="KEGG" id="cspu:CGC55_11825"/>
<dbReference type="Proteomes" id="UP000249902">
    <property type="component" value="Unassembled WGS sequence"/>
</dbReference>
<evidence type="ECO:0000313" key="7">
    <source>
        <dbReference type="Proteomes" id="UP000249902"/>
    </source>
</evidence>
<dbReference type="RefSeq" id="WP_002680063.1">
    <property type="nucleotide sequence ID" value="NZ_CP022385.1"/>
</dbReference>
<dbReference type="EC" id="2.3.1.31" evidence="5"/>
<feature type="active site" description="Nucleophile" evidence="2">
    <location>
        <position position="129"/>
    </location>
</feature>
<evidence type="ECO:0000259" key="3">
    <source>
        <dbReference type="Pfam" id="PF00561"/>
    </source>
</evidence>
<evidence type="ECO:0000256" key="1">
    <source>
        <dbReference type="ARBA" id="ARBA00022679"/>
    </source>
</evidence>
<dbReference type="PANTHER" id="PTHR32268">
    <property type="entry name" value="HOMOSERINE O-ACETYLTRANSFERASE"/>
    <property type="match status" value="1"/>
</dbReference>
<evidence type="ECO:0000313" key="5">
    <source>
        <dbReference type="EMBL" id="SQA74770.1"/>
    </source>
</evidence>
<dbReference type="SUPFAM" id="SSF53474">
    <property type="entry name" value="alpha/beta-Hydrolases"/>
    <property type="match status" value="1"/>
</dbReference>
<dbReference type="PANTHER" id="PTHR32268:SF11">
    <property type="entry name" value="HOMOSERINE O-ACETYLTRANSFERASE"/>
    <property type="match status" value="1"/>
</dbReference>
<dbReference type="InterPro" id="IPR029058">
    <property type="entry name" value="AB_hydrolase_fold"/>
</dbReference>
<keyword evidence="6" id="KW-1185">Reference proteome</keyword>
<reference evidence="6" key="2">
    <citation type="submission" date="2017-06" db="EMBL/GenBank/DDBJ databases">
        <title>Capnocytophaga spp. assemblies.</title>
        <authorList>
            <person name="Gulvik C.A."/>
        </authorList>
    </citation>
    <scope>NUCLEOTIDE SEQUENCE [LARGE SCALE GENOMIC DNA]</scope>
    <source>
        <strain evidence="6">KC1668</strain>
    </source>
</reference>
<feature type="active site" evidence="2">
    <location>
        <position position="272"/>
    </location>
</feature>
<dbReference type="Pfam" id="PF00561">
    <property type="entry name" value="Abhydrolase_1"/>
    <property type="match status" value="1"/>
</dbReference>
<keyword evidence="5" id="KW-0012">Acyltransferase</keyword>
<gene>
    <name evidence="5" type="primary">metX</name>
    <name evidence="4" type="ORF">CGC55_11825</name>
    <name evidence="5" type="ORF">NCTC11653_00663</name>
</gene>
<sequence length="325" mass="36806">MPDILHYTLTDFVTSYGVRIPSLRLYYQCFGLPLGEAPVVVVNHAFTGNSQVTGENGWWKEAIGEGKLIDTLKYTVVAFNIPGNGFGAREEDMIPNYEHWAGIDVARIFNKGLTEHLGLNEVFALVGCSLGGGIAWEMAVLAPTLFKELVIVAADWKATDWIIGNCLLQEQILKNSTHPLHDARLHAMLCYRTPQSLKLKFERTTNIPLQLYNVETWLLHHGDKLHKRFSLSAYKLMNQLVKTIDISKERGSFAEAVAPITAHITIVSTDSDLYFVPQENRDTVTELREMGKPVDYYEIHSVHGHDAFLIEHKQLEQFLKKVFVR</sequence>